<organism evidence="2 3">
    <name type="scientific">Bartonella clarridgeiae (strain CCUG 45776 / CIP 104772 / 73)</name>
    <dbReference type="NCBI Taxonomy" id="696125"/>
    <lineage>
        <taxon>Bacteria</taxon>
        <taxon>Pseudomonadati</taxon>
        <taxon>Pseudomonadota</taxon>
        <taxon>Alphaproteobacteria</taxon>
        <taxon>Hyphomicrobiales</taxon>
        <taxon>Bartonellaceae</taxon>
        <taxon>Bartonella</taxon>
    </lineage>
</organism>
<dbReference type="KEGG" id="bcd:BARCL_0308"/>
<keyword evidence="1" id="KW-0472">Membrane</keyword>
<keyword evidence="3" id="KW-1185">Reference proteome</keyword>
<accession>E6YGK1</accession>
<feature type="transmembrane region" description="Helical" evidence="1">
    <location>
        <begin position="12"/>
        <end position="34"/>
    </location>
</feature>
<dbReference type="EMBL" id="FN645454">
    <property type="protein sequence ID" value="CBI75989.1"/>
    <property type="molecule type" value="Genomic_DNA"/>
</dbReference>
<dbReference type="Proteomes" id="UP000009101">
    <property type="component" value="Chromosome"/>
</dbReference>
<proteinExistence type="predicted"/>
<reference evidence="3" key="1">
    <citation type="submission" date="2009-11" db="EMBL/GenBank/DDBJ databases">
        <title>Genome sequencing of Bartonella species and comparative genomics.</title>
        <authorList>
            <person name="Engel P."/>
            <person name="Salzburger W."/>
            <person name="Marius L."/>
            <person name="Chao-Chin C."/>
            <person name="Soichi M."/>
            <person name="Christa L."/>
            <person name="Alexandra C."/>
            <person name="Aurelie L."/>
            <person name="Claudine M."/>
            <person name="Stephan S.C."/>
            <person name="Christoph D."/>
        </authorList>
    </citation>
    <scope>NUCLEOTIDE SEQUENCE [LARGE SCALE GENOMIC DNA]</scope>
    <source>
        <strain evidence="3">CIP 104772 / 73</strain>
    </source>
</reference>
<protein>
    <submittedName>
        <fullName evidence="2">Uncharacterized protein</fullName>
    </submittedName>
</protein>
<evidence type="ECO:0000256" key="1">
    <source>
        <dbReference type="SAM" id="Phobius"/>
    </source>
</evidence>
<keyword evidence="1" id="KW-1133">Transmembrane helix</keyword>
<name>E6YGK1_BARC7</name>
<keyword evidence="1" id="KW-0812">Transmembrane</keyword>
<sequence length="61" mass="7329">MSFSFKYYLNLFIDFLCYFVCDYAILSLCNYLLYKKYVPANIISLVHRKYCALFINQSKSD</sequence>
<evidence type="ECO:0000313" key="3">
    <source>
        <dbReference type="Proteomes" id="UP000009101"/>
    </source>
</evidence>
<dbReference type="STRING" id="696125.BARCL_0308"/>
<gene>
    <name evidence="2" type="ordered locus">BARCL_0308</name>
</gene>
<dbReference type="HOGENOM" id="CLU_2913116_0_0_5"/>
<evidence type="ECO:0000313" key="2">
    <source>
        <dbReference type="EMBL" id="CBI75989.1"/>
    </source>
</evidence>
<dbReference type="AlphaFoldDB" id="E6YGK1"/>
<reference evidence="2 3" key="2">
    <citation type="journal article" date="2011" name="PLoS Genet.">
        <title>Parallel evolution of a type IV secretion system in radiating lineages of the host-restricted bacterial pathogen Bartonella.</title>
        <authorList>
            <person name="Engel P."/>
            <person name="Salzburger W."/>
            <person name="Liesch M."/>
            <person name="Chang C.C."/>
            <person name="Maruyama S."/>
            <person name="Lanz C."/>
            <person name="Calteau A."/>
            <person name="Lajus A."/>
            <person name="Medigue C."/>
            <person name="Schuster S.C."/>
            <person name="Dehio C."/>
        </authorList>
    </citation>
    <scope>NUCLEOTIDE SEQUENCE [LARGE SCALE GENOMIC DNA]</scope>
    <source>
        <strain evidence="3">CIP 104772 / 73</strain>
    </source>
</reference>